<comment type="subcellular location">
    <subcellularLocation>
        <location evidence="7">Cytoplasm</location>
    </subcellularLocation>
</comment>
<evidence type="ECO:0000256" key="7">
    <source>
        <dbReference type="HAMAP-Rule" id="MF_00009"/>
    </source>
</evidence>
<keyword evidence="5 7" id="KW-0378">Hydrolase</keyword>
<protein>
    <recommendedName>
        <fullName evidence="7">Endoribonuclease YbeY</fullName>
        <ecNumber evidence="7">3.1.-.-</ecNumber>
    </recommendedName>
</protein>
<dbReference type="GO" id="GO:0005737">
    <property type="term" value="C:cytoplasm"/>
    <property type="evidence" value="ECO:0007669"/>
    <property type="project" value="UniProtKB-SubCell"/>
</dbReference>
<dbReference type="NCBIfam" id="TIGR00043">
    <property type="entry name" value="rRNA maturation RNase YbeY"/>
    <property type="match status" value="1"/>
</dbReference>
<keyword evidence="4 7" id="KW-0255">Endonuclease</keyword>
<comment type="cofactor">
    <cofactor evidence="7">
        <name>Zn(2+)</name>
        <dbReference type="ChEBI" id="CHEBI:29105"/>
    </cofactor>
    <text evidence="7">Binds 1 zinc ion.</text>
</comment>
<dbReference type="Gene3D" id="3.40.390.30">
    <property type="entry name" value="Metalloproteases ('zincins'), catalytic domain"/>
    <property type="match status" value="1"/>
</dbReference>
<dbReference type="PROSITE" id="PS01306">
    <property type="entry name" value="UPF0054"/>
    <property type="match status" value="1"/>
</dbReference>
<dbReference type="Proteomes" id="UP000189681">
    <property type="component" value="Unassembled WGS sequence"/>
</dbReference>
<keyword evidence="7" id="KW-0690">Ribosome biogenesis</keyword>
<comment type="similarity">
    <text evidence="1 7">Belongs to the endoribonuclease YbeY family.</text>
</comment>
<evidence type="ECO:0000313" key="8">
    <source>
        <dbReference type="EMBL" id="OOP57610.1"/>
    </source>
</evidence>
<dbReference type="InterPro" id="IPR002036">
    <property type="entry name" value="YbeY"/>
</dbReference>
<dbReference type="STRING" id="1004156.AYP45_02380"/>
<evidence type="ECO:0000313" key="9">
    <source>
        <dbReference type="Proteomes" id="UP000189681"/>
    </source>
</evidence>
<comment type="function">
    <text evidence="7">Single strand-specific metallo-endoribonuclease involved in late-stage 70S ribosome quality control and in maturation of the 3' terminus of the 16S rRNA.</text>
</comment>
<comment type="caution">
    <text evidence="8">The sequence shown here is derived from an EMBL/GenBank/DDBJ whole genome shotgun (WGS) entry which is preliminary data.</text>
</comment>
<dbReference type="AlphaFoldDB" id="A0A1V4AWU5"/>
<dbReference type="EC" id="3.1.-.-" evidence="7"/>
<sequence>MKLEIVNIQKHYPIKQNEMKKLVRGVLKIEKRDAELNLVFMDNKGIKKINKKFLGHNYATDVLSFAYHEYPRNKAITGEILVSVEMAVQQAQNRACSVEGEIALYLIHGVLHLLGYDDRKKSDAKKMHQRANDLLARLGYCVPVPD</sequence>
<evidence type="ECO:0000256" key="2">
    <source>
        <dbReference type="ARBA" id="ARBA00022722"/>
    </source>
</evidence>
<dbReference type="GO" id="GO:0004521">
    <property type="term" value="F:RNA endonuclease activity"/>
    <property type="evidence" value="ECO:0007669"/>
    <property type="project" value="UniProtKB-UniRule"/>
</dbReference>
<dbReference type="Pfam" id="PF02130">
    <property type="entry name" value="YbeY"/>
    <property type="match status" value="1"/>
</dbReference>
<dbReference type="GO" id="GO:0004222">
    <property type="term" value="F:metalloendopeptidase activity"/>
    <property type="evidence" value="ECO:0007669"/>
    <property type="project" value="InterPro"/>
</dbReference>
<organism evidence="8 9">
    <name type="scientific">Candidatus Brocadia carolinensis</name>
    <dbReference type="NCBI Taxonomy" id="1004156"/>
    <lineage>
        <taxon>Bacteria</taxon>
        <taxon>Pseudomonadati</taxon>
        <taxon>Planctomycetota</taxon>
        <taxon>Candidatus Brocadiia</taxon>
        <taxon>Candidatus Brocadiales</taxon>
        <taxon>Candidatus Brocadiaceae</taxon>
        <taxon>Candidatus Brocadia</taxon>
    </lineage>
</organism>
<dbReference type="EMBL" id="AYTS01000023">
    <property type="protein sequence ID" value="OOP57610.1"/>
    <property type="molecule type" value="Genomic_DNA"/>
</dbReference>
<keyword evidence="2 7" id="KW-0540">Nuclease</keyword>
<dbReference type="HAMAP" id="MF_00009">
    <property type="entry name" value="Endoribonucl_YbeY"/>
    <property type="match status" value="1"/>
</dbReference>
<dbReference type="SUPFAM" id="SSF55486">
    <property type="entry name" value="Metalloproteases ('zincins'), catalytic domain"/>
    <property type="match status" value="1"/>
</dbReference>
<keyword evidence="7" id="KW-0963">Cytoplasm</keyword>
<feature type="binding site" evidence="7">
    <location>
        <position position="108"/>
    </location>
    <ligand>
        <name>Zn(2+)</name>
        <dbReference type="ChEBI" id="CHEBI:29105"/>
        <note>catalytic</note>
    </ligand>
</feature>
<keyword evidence="6 7" id="KW-0862">Zinc</keyword>
<reference evidence="8 9" key="1">
    <citation type="journal article" date="2017" name="Water Res.">
        <title>Discovery and metagenomic analysis of an anammox bacterial enrichment related to Candidatus "Brocadia caroliniensis" in a full-scale glycerol-fed nitritation-denitritation separate centrate treatment process.</title>
        <authorList>
            <person name="Park H."/>
            <person name="Brotto A.C."/>
            <person name="van Loosdrecht M.C."/>
            <person name="Chandran K."/>
        </authorList>
    </citation>
    <scope>NUCLEOTIDE SEQUENCE [LARGE SCALE GENOMIC DNA]</scope>
    <source>
        <strain evidence="8">26THWARD</strain>
    </source>
</reference>
<dbReference type="InterPro" id="IPR020549">
    <property type="entry name" value="YbeY_CS"/>
</dbReference>
<evidence type="ECO:0000256" key="3">
    <source>
        <dbReference type="ARBA" id="ARBA00022723"/>
    </source>
</evidence>
<dbReference type="PANTHER" id="PTHR46986">
    <property type="entry name" value="ENDORIBONUCLEASE YBEY, CHLOROPLASTIC"/>
    <property type="match status" value="1"/>
</dbReference>
<evidence type="ECO:0000256" key="5">
    <source>
        <dbReference type="ARBA" id="ARBA00022801"/>
    </source>
</evidence>
<proteinExistence type="inferred from homology"/>
<accession>A0A1V4AWU5</accession>
<evidence type="ECO:0000256" key="4">
    <source>
        <dbReference type="ARBA" id="ARBA00022759"/>
    </source>
</evidence>
<evidence type="ECO:0000256" key="6">
    <source>
        <dbReference type="ARBA" id="ARBA00022833"/>
    </source>
</evidence>
<keyword evidence="7" id="KW-0698">rRNA processing</keyword>
<keyword evidence="3 7" id="KW-0479">Metal-binding</keyword>
<dbReference type="GO" id="GO:0006364">
    <property type="term" value="P:rRNA processing"/>
    <property type="evidence" value="ECO:0007669"/>
    <property type="project" value="UniProtKB-UniRule"/>
</dbReference>
<gene>
    <name evidence="7" type="primary">ybeY</name>
    <name evidence="8" type="ORF">AYP45_02380</name>
</gene>
<dbReference type="GO" id="GO:0008270">
    <property type="term" value="F:zinc ion binding"/>
    <property type="evidence" value="ECO:0007669"/>
    <property type="project" value="UniProtKB-UniRule"/>
</dbReference>
<evidence type="ECO:0000256" key="1">
    <source>
        <dbReference type="ARBA" id="ARBA00010875"/>
    </source>
</evidence>
<dbReference type="PANTHER" id="PTHR46986:SF1">
    <property type="entry name" value="ENDORIBONUCLEASE YBEY, CHLOROPLASTIC"/>
    <property type="match status" value="1"/>
</dbReference>
<name>A0A1V4AWU5_9BACT</name>
<feature type="binding site" evidence="7">
    <location>
        <position position="112"/>
    </location>
    <ligand>
        <name>Zn(2+)</name>
        <dbReference type="ChEBI" id="CHEBI:29105"/>
        <note>catalytic</note>
    </ligand>
</feature>
<dbReference type="InterPro" id="IPR023091">
    <property type="entry name" value="MetalPrtase_cat_dom_sf_prd"/>
</dbReference>
<feature type="binding site" evidence="7">
    <location>
        <position position="118"/>
    </location>
    <ligand>
        <name>Zn(2+)</name>
        <dbReference type="ChEBI" id="CHEBI:29105"/>
        <note>catalytic</note>
    </ligand>
</feature>